<dbReference type="RefSeq" id="WP_023928311.1">
    <property type="nucleotide sequence ID" value="NZ_KI669455.1"/>
</dbReference>
<evidence type="ECO:0000256" key="3">
    <source>
        <dbReference type="ARBA" id="ARBA00022741"/>
    </source>
</evidence>
<dbReference type="PANTHER" id="PTHR10695:SF46">
    <property type="entry name" value="BIFUNCTIONAL COENZYME A SYNTHASE-RELATED"/>
    <property type="match status" value="1"/>
</dbReference>
<dbReference type="GO" id="GO:0005737">
    <property type="term" value="C:cytoplasm"/>
    <property type="evidence" value="ECO:0007669"/>
    <property type="project" value="UniProtKB-SubCell"/>
</dbReference>
<protein>
    <recommendedName>
        <fullName evidence="6 7">Dephospho-CoA kinase</fullName>
        <ecNumber evidence="6 7">2.7.1.24</ecNumber>
    </recommendedName>
    <alternativeName>
        <fullName evidence="6">Dephosphocoenzyme A kinase</fullName>
    </alternativeName>
</protein>
<keyword evidence="4 6" id="KW-0067">ATP-binding</keyword>
<comment type="function">
    <text evidence="6">Catalyzes the phosphorylation of the 3'-hydroxyl group of dephosphocoenzyme A to form coenzyme A.</text>
</comment>
<dbReference type="Proteomes" id="UP000018731">
    <property type="component" value="Unassembled WGS sequence"/>
</dbReference>
<keyword evidence="3 6" id="KW-0547">Nucleotide-binding</keyword>
<dbReference type="EMBL" id="AZJI01000007">
    <property type="protein sequence ID" value="ETD22777.1"/>
    <property type="molecule type" value="Genomic_DNA"/>
</dbReference>
<keyword evidence="5 6" id="KW-0173">Coenzyme A biosynthesis</keyword>
<comment type="catalytic activity">
    <reaction evidence="6">
        <text>3'-dephospho-CoA + ATP = ADP + CoA + H(+)</text>
        <dbReference type="Rhea" id="RHEA:18245"/>
        <dbReference type="ChEBI" id="CHEBI:15378"/>
        <dbReference type="ChEBI" id="CHEBI:30616"/>
        <dbReference type="ChEBI" id="CHEBI:57287"/>
        <dbReference type="ChEBI" id="CHEBI:57328"/>
        <dbReference type="ChEBI" id="CHEBI:456216"/>
        <dbReference type="EC" id="2.7.1.24"/>
    </reaction>
</comment>
<name>V8C6S4_9HELI</name>
<keyword evidence="2 6" id="KW-0808">Transferase</keyword>
<comment type="similarity">
    <text evidence="1 6">Belongs to the CoaE family.</text>
</comment>
<evidence type="ECO:0000256" key="1">
    <source>
        <dbReference type="ARBA" id="ARBA00009018"/>
    </source>
</evidence>
<dbReference type="GO" id="GO:0005524">
    <property type="term" value="F:ATP binding"/>
    <property type="evidence" value="ECO:0007669"/>
    <property type="project" value="UniProtKB-UniRule"/>
</dbReference>
<dbReference type="InterPro" id="IPR001977">
    <property type="entry name" value="Depp_CoAkinase"/>
</dbReference>
<evidence type="ECO:0000256" key="6">
    <source>
        <dbReference type="HAMAP-Rule" id="MF_00376"/>
    </source>
</evidence>
<dbReference type="InterPro" id="IPR027417">
    <property type="entry name" value="P-loop_NTPase"/>
</dbReference>
<comment type="pathway">
    <text evidence="6">Cofactor biosynthesis; coenzyme A biosynthesis; CoA from (R)-pantothenate: step 5/5.</text>
</comment>
<dbReference type="Pfam" id="PF01121">
    <property type="entry name" value="CoaE"/>
    <property type="match status" value="1"/>
</dbReference>
<dbReference type="HOGENOM" id="CLU_057180_0_0_7"/>
<feature type="binding site" evidence="6">
    <location>
        <begin position="36"/>
        <end position="41"/>
    </location>
    <ligand>
        <name>ATP</name>
        <dbReference type="ChEBI" id="CHEBI:30616"/>
    </ligand>
</feature>
<dbReference type="Gene3D" id="3.40.50.300">
    <property type="entry name" value="P-loop containing nucleotide triphosphate hydrolases"/>
    <property type="match status" value="1"/>
</dbReference>
<dbReference type="eggNOG" id="COG0237">
    <property type="taxonomic scope" value="Bacteria"/>
</dbReference>
<evidence type="ECO:0000256" key="7">
    <source>
        <dbReference type="NCBIfam" id="TIGR00152"/>
    </source>
</evidence>
<gene>
    <name evidence="6" type="primary">coaE</name>
    <name evidence="8" type="ORF">HMPREF2086_01576</name>
</gene>
<evidence type="ECO:0000256" key="2">
    <source>
        <dbReference type="ARBA" id="ARBA00022679"/>
    </source>
</evidence>
<dbReference type="SUPFAM" id="SSF52540">
    <property type="entry name" value="P-loop containing nucleoside triphosphate hydrolases"/>
    <property type="match status" value="1"/>
</dbReference>
<evidence type="ECO:0000313" key="8">
    <source>
        <dbReference type="EMBL" id="ETD22777.1"/>
    </source>
</evidence>
<keyword evidence="9" id="KW-1185">Reference proteome</keyword>
<comment type="caution">
    <text evidence="8">The sequence shown here is derived from an EMBL/GenBank/DDBJ whole genome shotgun (WGS) entry which is preliminary data.</text>
</comment>
<dbReference type="PANTHER" id="PTHR10695">
    <property type="entry name" value="DEPHOSPHO-COA KINASE-RELATED"/>
    <property type="match status" value="1"/>
</dbReference>
<dbReference type="EC" id="2.7.1.24" evidence="6 7"/>
<comment type="subcellular location">
    <subcellularLocation>
        <location evidence="6">Cytoplasm</location>
    </subcellularLocation>
</comment>
<evidence type="ECO:0000256" key="5">
    <source>
        <dbReference type="ARBA" id="ARBA00022993"/>
    </source>
</evidence>
<accession>V8C6S4</accession>
<keyword evidence="6" id="KW-0963">Cytoplasm</keyword>
<dbReference type="GO" id="GO:0004140">
    <property type="term" value="F:dephospho-CoA kinase activity"/>
    <property type="evidence" value="ECO:0007669"/>
    <property type="project" value="UniProtKB-UniRule"/>
</dbReference>
<dbReference type="PATRIC" id="fig|1357400.3.peg.2118"/>
<dbReference type="HAMAP" id="MF_00376">
    <property type="entry name" value="Dephospho_CoA_kinase"/>
    <property type="match status" value="1"/>
</dbReference>
<dbReference type="NCBIfam" id="TIGR00152">
    <property type="entry name" value="dephospho-CoA kinase"/>
    <property type="match status" value="1"/>
</dbReference>
<dbReference type="CDD" id="cd02022">
    <property type="entry name" value="DPCK"/>
    <property type="match status" value="1"/>
</dbReference>
<dbReference type="UniPathway" id="UPA00241">
    <property type="reaction ID" value="UER00356"/>
</dbReference>
<evidence type="ECO:0000313" key="9">
    <source>
        <dbReference type="Proteomes" id="UP000018731"/>
    </source>
</evidence>
<organism evidence="8 9">
    <name type="scientific">Helicobacter macacae MIT 99-5501</name>
    <dbReference type="NCBI Taxonomy" id="1357400"/>
    <lineage>
        <taxon>Bacteria</taxon>
        <taxon>Pseudomonadati</taxon>
        <taxon>Campylobacterota</taxon>
        <taxon>Epsilonproteobacteria</taxon>
        <taxon>Campylobacterales</taxon>
        <taxon>Helicobacteraceae</taxon>
        <taxon>Helicobacter</taxon>
    </lineage>
</organism>
<sequence length="249" mass="28464">MSKIDDFSSNDEIICDSLFLDSPFLPHAIVITGGIASGKSTCIKMLQEWGFSVVCADSIAHQVLEENADKLVEIFGEEILLDFDLSVKSTPKSFQNSQPKINRKELGKIIFADDKKRKLLESITHPQIHAKIYAKAQELEKTLSQTSQNNEQKKYYFLDIPLFFESGGKARYNARFSLSIITTKALQLERILRRDLLSLEQAQQRINSQMPSVEKMQKSDFVLFNNTTLEELESSLKDFIEMLDLCEKR</sequence>
<evidence type="ECO:0000256" key="4">
    <source>
        <dbReference type="ARBA" id="ARBA00022840"/>
    </source>
</evidence>
<keyword evidence="6 8" id="KW-0418">Kinase</keyword>
<dbReference type="AlphaFoldDB" id="V8C6S4"/>
<reference evidence="8 9" key="1">
    <citation type="journal article" date="2014" name="Genome Announc.">
        <title>Draft genome sequences of six enterohepatic helicobacter species isolated from humans and one from rhesus macaques.</title>
        <authorList>
            <person name="Shen Z."/>
            <person name="Sheh A."/>
            <person name="Young S.K."/>
            <person name="Abouelliel A."/>
            <person name="Ward D.V."/>
            <person name="Earl A.M."/>
            <person name="Fox J.G."/>
        </authorList>
    </citation>
    <scope>NUCLEOTIDE SEQUENCE [LARGE SCALE GENOMIC DNA]</scope>
    <source>
        <strain evidence="8 9">MIT 99-5501</strain>
    </source>
</reference>
<dbReference type="PROSITE" id="PS51219">
    <property type="entry name" value="DPCK"/>
    <property type="match status" value="1"/>
</dbReference>
<proteinExistence type="inferred from homology"/>
<dbReference type="STRING" id="1357400.HMPREF2086_01576"/>
<dbReference type="OrthoDB" id="9812943at2"/>
<dbReference type="GO" id="GO:0015937">
    <property type="term" value="P:coenzyme A biosynthetic process"/>
    <property type="evidence" value="ECO:0007669"/>
    <property type="project" value="UniProtKB-UniRule"/>
</dbReference>